<dbReference type="Pfam" id="PF01613">
    <property type="entry name" value="Flavin_Reduct"/>
    <property type="match status" value="1"/>
</dbReference>
<evidence type="ECO:0000256" key="2">
    <source>
        <dbReference type="ARBA" id="ARBA00023002"/>
    </source>
</evidence>
<evidence type="ECO:0000313" key="4">
    <source>
        <dbReference type="EMBL" id="GGF35225.1"/>
    </source>
</evidence>
<dbReference type="GO" id="GO:0042602">
    <property type="term" value="F:riboflavin reductase (NADPH) activity"/>
    <property type="evidence" value="ECO:0007669"/>
    <property type="project" value="TreeGrafter"/>
</dbReference>
<dbReference type="SUPFAM" id="SSF50475">
    <property type="entry name" value="FMN-binding split barrel"/>
    <property type="match status" value="1"/>
</dbReference>
<dbReference type="InterPro" id="IPR050268">
    <property type="entry name" value="NADH-dep_flavin_reductase"/>
</dbReference>
<protein>
    <submittedName>
        <fullName evidence="4">Monooxygenase</fullName>
    </submittedName>
</protein>
<dbReference type="Gene3D" id="2.30.110.10">
    <property type="entry name" value="Electron Transport, Fmn-binding Protein, Chain A"/>
    <property type="match status" value="1"/>
</dbReference>
<dbReference type="SMART" id="SM00903">
    <property type="entry name" value="Flavin_Reduct"/>
    <property type="match status" value="1"/>
</dbReference>
<accession>A0A917BB00</accession>
<dbReference type="AlphaFoldDB" id="A0A917BB00"/>
<reference evidence="4 5" key="1">
    <citation type="journal article" date="2014" name="Int. J. Syst. Evol. Microbiol.">
        <title>Complete genome sequence of Corynebacterium casei LMG S-19264T (=DSM 44701T), isolated from a smear-ripened cheese.</title>
        <authorList>
            <consortium name="US DOE Joint Genome Institute (JGI-PGF)"/>
            <person name="Walter F."/>
            <person name="Albersmeier A."/>
            <person name="Kalinowski J."/>
            <person name="Ruckert C."/>
        </authorList>
    </citation>
    <scope>NUCLEOTIDE SEQUENCE [LARGE SCALE GENOMIC DNA]</scope>
    <source>
        <strain evidence="4 5">CGMCC 1.12976</strain>
    </source>
</reference>
<proteinExistence type="inferred from homology"/>
<keyword evidence="5" id="KW-1185">Reference proteome</keyword>
<organism evidence="4 5">
    <name type="scientific">Subtercola lobariae</name>
    <dbReference type="NCBI Taxonomy" id="1588641"/>
    <lineage>
        <taxon>Bacteria</taxon>
        <taxon>Bacillati</taxon>
        <taxon>Actinomycetota</taxon>
        <taxon>Actinomycetes</taxon>
        <taxon>Micrococcales</taxon>
        <taxon>Microbacteriaceae</taxon>
        <taxon>Subtercola</taxon>
    </lineage>
</organism>
<dbReference type="PANTHER" id="PTHR30466:SF11">
    <property type="entry name" value="FLAVIN-DEPENDENT MONOOXYGENASE, REDUCTASE SUBUNIT HSAB"/>
    <property type="match status" value="1"/>
</dbReference>
<dbReference type="GO" id="GO:0010181">
    <property type="term" value="F:FMN binding"/>
    <property type="evidence" value="ECO:0007669"/>
    <property type="project" value="InterPro"/>
</dbReference>
<dbReference type="RefSeq" id="WP_188679733.1">
    <property type="nucleotide sequence ID" value="NZ_BMGP01000006.1"/>
</dbReference>
<keyword evidence="2" id="KW-0560">Oxidoreductase</keyword>
<name>A0A917BB00_9MICO</name>
<dbReference type="EMBL" id="BMGP01000006">
    <property type="protein sequence ID" value="GGF35225.1"/>
    <property type="molecule type" value="Genomic_DNA"/>
</dbReference>
<gene>
    <name evidence="4" type="ORF">GCM10011399_30330</name>
</gene>
<dbReference type="GO" id="GO:0004497">
    <property type="term" value="F:monooxygenase activity"/>
    <property type="evidence" value="ECO:0007669"/>
    <property type="project" value="UniProtKB-KW"/>
</dbReference>
<evidence type="ECO:0000259" key="3">
    <source>
        <dbReference type="SMART" id="SM00903"/>
    </source>
</evidence>
<dbReference type="PANTHER" id="PTHR30466">
    <property type="entry name" value="FLAVIN REDUCTASE"/>
    <property type="match status" value="1"/>
</dbReference>
<comment type="caution">
    <text evidence="4">The sequence shown here is derived from an EMBL/GenBank/DDBJ whole genome shotgun (WGS) entry which is preliminary data.</text>
</comment>
<comment type="similarity">
    <text evidence="1">Belongs to the non-flavoprotein flavin reductase family.</text>
</comment>
<keyword evidence="4" id="KW-0503">Monooxygenase</keyword>
<sequence length="163" mass="18237">MTTITPRELRDSLGHYASGVTIITGTDDDGPIGFTCQSFYSVSLEPPLISFSVMKTSTSYPRIRETGRFCVNILAEDQHELSNIFARRGTDKWAGLDWQVSEMGNPVLEGTLLWVDCELQDEYEAGDHYIVVGRVVELGALDAYGRQPLVFFKGTYSQLHVDH</sequence>
<dbReference type="Proteomes" id="UP000598775">
    <property type="component" value="Unassembled WGS sequence"/>
</dbReference>
<evidence type="ECO:0000256" key="1">
    <source>
        <dbReference type="ARBA" id="ARBA00008898"/>
    </source>
</evidence>
<evidence type="ECO:0000313" key="5">
    <source>
        <dbReference type="Proteomes" id="UP000598775"/>
    </source>
</evidence>
<dbReference type="InterPro" id="IPR002563">
    <property type="entry name" value="Flavin_Rdtase-like_dom"/>
</dbReference>
<feature type="domain" description="Flavin reductase like" evidence="3">
    <location>
        <begin position="13"/>
        <end position="158"/>
    </location>
</feature>
<dbReference type="InterPro" id="IPR012349">
    <property type="entry name" value="Split_barrel_FMN-bd"/>
</dbReference>